<evidence type="ECO:0000313" key="8">
    <source>
        <dbReference type="EMBL" id="KYN05006.1"/>
    </source>
</evidence>
<dbReference type="SUPFAM" id="SSF81411">
    <property type="entry name" value="Mitochondrial cytochrome c oxidase subunit VIa"/>
    <property type="match status" value="1"/>
</dbReference>
<dbReference type="Proteomes" id="UP000078542">
    <property type="component" value="Unassembled WGS sequence"/>
</dbReference>
<evidence type="ECO:0000256" key="2">
    <source>
        <dbReference type="ARBA" id="ARBA00022792"/>
    </source>
</evidence>
<evidence type="ECO:0000256" key="3">
    <source>
        <dbReference type="ARBA" id="ARBA00022946"/>
    </source>
</evidence>
<feature type="transmembrane region" description="Helical" evidence="7">
    <location>
        <begin position="89"/>
        <end position="112"/>
    </location>
</feature>
<dbReference type="EMBL" id="KQ977199">
    <property type="protein sequence ID" value="KYN05006.1"/>
    <property type="molecule type" value="Genomic_DNA"/>
</dbReference>
<dbReference type="OrthoDB" id="5947505at2759"/>
<evidence type="ECO:0000313" key="9">
    <source>
        <dbReference type="Proteomes" id="UP000078542"/>
    </source>
</evidence>
<gene>
    <name evidence="8" type="ORF">ALC62_04120</name>
</gene>
<evidence type="ECO:0000256" key="1">
    <source>
        <dbReference type="ARBA" id="ARBA00004273"/>
    </source>
</evidence>
<comment type="subcellular location">
    <subcellularLocation>
        <location evidence="1">Mitochondrion inner membrane</location>
    </subcellularLocation>
</comment>
<dbReference type="PANTHER" id="PTHR11504">
    <property type="entry name" value="CYTOCHROME C OXIDASE POLYPEPTIDE VIA"/>
    <property type="match status" value="1"/>
</dbReference>
<dbReference type="STRING" id="456900.A0A151IKK4"/>
<keyword evidence="3" id="KW-0809">Transit peptide</keyword>
<dbReference type="GO" id="GO:0030234">
    <property type="term" value="F:enzyme regulator activity"/>
    <property type="evidence" value="ECO:0007669"/>
    <property type="project" value="TreeGrafter"/>
</dbReference>
<evidence type="ECO:0000256" key="6">
    <source>
        <dbReference type="RuleBase" id="RU004396"/>
    </source>
</evidence>
<keyword evidence="9" id="KW-1185">Reference proteome</keyword>
<dbReference type="GO" id="GO:0006123">
    <property type="term" value="P:mitochondrial electron transport, cytochrome c to oxygen"/>
    <property type="evidence" value="ECO:0007669"/>
    <property type="project" value="TreeGrafter"/>
</dbReference>
<evidence type="ECO:0000256" key="5">
    <source>
        <dbReference type="ARBA" id="ARBA00023136"/>
    </source>
</evidence>
<evidence type="ECO:0000256" key="7">
    <source>
        <dbReference type="SAM" id="Phobius"/>
    </source>
</evidence>
<sequence length="175" mass="20490">MSFVRIWRPSDLRCLTSRYFRRKLDMFERSKGCDSRTMPETDPCSSPMDDDPYCEPPCPPCPPPWRPSCRPPRSRASPFYTHADPRKLLFWRMLTLCVALPLVVIMSAFTYARQQEKAKQPREPFEDLPYMYRRTKPFPWGDGNHSFFHNPVKNPIPPHGYEVEDPNAIPKKAGN</sequence>
<dbReference type="Pfam" id="PF02046">
    <property type="entry name" value="COX6A"/>
    <property type="match status" value="1"/>
</dbReference>
<accession>A0A151IKK4</accession>
<keyword evidence="5 7" id="KW-0472">Membrane</keyword>
<protein>
    <submittedName>
        <fullName evidence="8">Cytochrome c oxidase subunit 6A1, mitochondrial</fullName>
    </submittedName>
</protein>
<keyword evidence="7" id="KW-1133">Transmembrane helix</keyword>
<reference evidence="8 9" key="1">
    <citation type="submission" date="2016-03" db="EMBL/GenBank/DDBJ databases">
        <title>Cyphomyrmex costatus WGS genome.</title>
        <authorList>
            <person name="Nygaard S."/>
            <person name="Hu H."/>
            <person name="Boomsma J."/>
            <person name="Zhang G."/>
        </authorList>
    </citation>
    <scope>NUCLEOTIDE SEQUENCE [LARGE SCALE GENOMIC DNA]</scope>
    <source>
        <strain evidence="8">MS0001</strain>
        <tissue evidence="8">Whole body</tissue>
    </source>
</reference>
<dbReference type="InterPro" id="IPR036418">
    <property type="entry name" value="Cyt_c_oxidase_su6a_sf"/>
</dbReference>
<dbReference type="Gene3D" id="4.10.95.10">
    <property type="entry name" value="Cytochrome c oxidase, subunit VIa"/>
    <property type="match status" value="1"/>
</dbReference>
<keyword evidence="7" id="KW-0812">Transmembrane</keyword>
<dbReference type="GO" id="GO:0005743">
    <property type="term" value="C:mitochondrial inner membrane"/>
    <property type="evidence" value="ECO:0007669"/>
    <property type="project" value="UniProtKB-SubCell"/>
</dbReference>
<name>A0A151IKK4_9HYME</name>
<proteinExistence type="inferred from homology"/>
<dbReference type="InterPro" id="IPR001349">
    <property type="entry name" value="Cyt_c_oxidase_su6a"/>
</dbReference>
<evidence type="ECO:0000256" key="4">
    <source>
        <dbReference type="ARBA" id="ARBA00023128"/>
    </source>
</evidence>
<keyword evidence="2" id="KW-0999">Mitochondrion inner membrane</keyword>
<organism evidence="8 9">
    <name type="scientific">Cyphomyrmex costatus</name>
    <dbReference type="NCBI Taxonomy" id="456900"/>
    <lineage>
        <taxon>Eukaryota</taxon>
        <taxon>Metazoa</taxon>
        <taxon>Ecdysozoa</taxon>
        <taxon>Arthropoda</taxon>
        <taxon>Hexapoda</taxon>
        <taxon>Insecta</taxon>
        <taxon>Pterygota</taxon>
        <taxon>Neoptera</taxon>
        <taxon>Endopterygota</taxon>
        <taxon>Hymenoptera</taxon>
        <taxon>Apocrita</taxon>
        <taxon>Aculeata</taxon>
        <taxon>Formicoidea</taxon>
        <taxon>Formicidae</taxon>
        <taxon>Myrmicinae</taxon>
        <taxon>Cyphomyrmex</taxon>
    </lineage>
</organism>
<dbReference type="AlphaFoldDB" id="A0A151IKK4"/>
<keyword evidence="4" id="KW-0496">Mitochondrion</keyword>
<comment type="similarity">
    <text evidence="6">Belongs to the cytochrome c oxidase subunit 6A family.</text>
</comment>
<dbReference type="PANTHER" id="PTHR11504:SF0">
    <property type="entry name" value="CYTOCHROME C OXIDASE SUBUNIT"/>
    <property type="match status" value="1"/>
</dbReference>